<dbReference type="EMBL" id="BAAAHB010000016">
    <property type="protein sequence ID" value="GAA0458753.1"/>
    <property type="molecule type" value="Genomic_DNA"/>
</dbReference>
<evidence type="ECO:0000313" key="3">
    <source>
        <dbReference type="Proteomes" id="UP001499895"/>
    </source>
</evidence>
<organism evidence="2 3">
    <name type="scientific">Streptomyces stramineus</name>
    <dbReference type="NCBI Taxonomy" id="173861"/>
    <lineage>
        <taxon>Bacteria</taxon>
        <taxon>Bacillati</taxon>
        <taxon>Actinomycetota</taxon>
        <taxon>Actinomycetes</taxon>
        <taxon>Kitasatosporales</taxon>
        <taxon>Streptomycetaceae</taxon>
        <taxon>Streptomyces</taxon>
    </lineage>
</organism>
<proteinExistence type="predicted"/>
<protein>
    <submittedName>
        <fullName evidence="2">Uncharacterized protein</fullName>
    </submittedName>
</protein>
<keyword evidence="1" id="KW-0812">Transmembrane</keyword>
<keyword evidence="3" id="KW-1185">Reference proteome</keyword>
<keyword evidence="1" id="KW-1133">Transmembrane helix</keyword>
<comment type="caution">
    <text evidence="2">The sequence shown here is derived from an EMBL/GenBank/DDBJ whole genome shotgun (WGS) entry which is preliminary data.</text>
</comment>
<feature type="transmembrane region" description="Helical" evidence="1">
    <location>
        <begin position="55"/>
        <end position="77"/>
    </location>
</feature>
<reference evidence="3" key="1">
    <citation type="journal article" date="2019" name="Int. J. Syst. Evol. Microbiol.">
        <title>The Global Catalogue of Microorganisms (GCM) 10K type strain sequencing project: providing services to taxonomists for standard genome sequencing and annotation.</title>
        <authorList>
            <consortium name="The Broad Institute Genomics Platform"/>
            <consortium name="The Broad Institute Genome Sequencing Center for Infectious Disease"/>
            <person name="Wu L."/>
            <person name="Ma J."/>
        </authorList>
    </citation>
    <scope>NUCLEOTIDE SEQUENCE [LARGE SCALE GENOMIC DNA]</scope>
    <source>
        <strain evidence="3">JCM 10649</strain>
    </source>
</reference>
<accession>A0ABP3JMP5</accession>
<evidence type="ECO:0000256" key="1">
    <source>
        <dbReference type="SAM" id="Phobius"/>
    </source>
</evidence>
<sequence length="86" mass="8910">MALVPFPAHASSEAELGGELMYGKPALGTVLPLAGLTTAPEVLPGIPFARGLQQAAGAGFLLYCATAIALLSIKLWFHMQRSGDES</sequence>
<keyword evidence="1" id="KW-0472">Membrane</keyword>
<name>A0ABP3JMP5_9ACTN</name>
<evidence type="ECO:0000313" key="2">
    <source>
        <dbReference type="EMBL" id="GAA0458753.1"/>
    </source>
</evidence>
<gene>
    <name evidence="2" type="ORF">GCM10009544_21640</name>
</gene>
<dbReference type="Proteomes" id="UP001499895">
    <property type="component" value="Unassembled WGS sequence"/>
</dbReference>